<sequence>MSTTGVLAQSTVTDLDAAQKWYAALLGRGPDATPMPGLLEWHLGEGFGIQVWSEPDRAGRCSTVLSESDLDAAAERLAAAGVAHDGPEQASSSRILRLSDPDGNRVVLVGV</sequence>
<protein>
    <submittedName>
        <fullName evidence="2">Glyoxalase</fullName>
    </submittedName>
</protein>
<dbReference type="InterPro" id="IPR041581">
    <property type="entry name" value="Glyoxalase_6"/>
</dbReference>
<dbReference type="InterPro" id="IPR037523">
    <property type="entry name" value="VOC_core"/>
</dbReference>
<dbReference type="PROSITE" id="PS51819">
    <property type="entry name" value="VOC"/>
    <property type="match status" value="1"/>
</dbReference>
<feature type="domain" description="VOC" evidence="1">
    <location>
        <begin position="3"/>
        <end position="111"/>
    </location>
</feature>
<reference evidence="2" key="2">
    <citation type="submission" date="2020-09" db="EMBL/GenBank/DDBJ databases">
        <authorList>
            <person name="Sun Q."/>
            <person name="Zhou Y."/>
        </authorList>
    </citation>
    <scope>NUCLEOTIDE SEQUENCE</scope>
    <source>
        <strain evidence="2">CGMCC 1.16067</strain>
    </source>
</reference>
<evidence type="ECO:0000259" key="1">
    <source>
        <dbReference type="PROSITE" id="PS51819"/>
    </source>
</evidence>
<gene>
    <name evidence="2" type="ORF">GCM10011519_19880</name>
</gene>
<evidence type="ECO:0000313" key="2">
    <source>
        <dbReference type="EMBL" id="GGF46038.1"/>
    </source>
</evidence>
<dbReference type="SUPFAM" id="SSF54593">
    <property type="entry name" value="Glyoxalase/Bleomycin resistance protein/Dihydroxybiphenyl dioxygenase"/>
    <property type="match status" value="1"/>
</dbReference>
<keyword evidence="3" id="KW-1185">Reference proteome</keyword>
<dbReference type="Proteomes" id="UP000649179">
    <property type="component" value="Unassembled WGS sequence"/>
</dbReference>
<comment type="caution">
    <text evidence="2">The sequence shown here is derived from an EMBL/GenBank/DDBJ whole genome shotgun (WGS) entry which is preliminary data.</text>
</comment>
<reference evidence="2" key="1">
    <citation type="journal article" date="2014" name="Int. J. Syst. Evol. Microbiol.">
        <title>Complete genome sequence of Corynebacterium casei LMG S-19264T (=DSM 44701T), isolated from a smear-ripened cheese.</title>
        <authorList>
            <consortium name="US DOE Joint Genome Institute (JGI-PGF)"/>
            <person name="Walter F."/>
            <person name="Albersmeier A."/>
            <person name="Kalinowski J."/>
            <person name="Ruckert C."/>
        </authorList>
    </citation>
    <scope>NUCLEOTIDE SEQUENCE</scope>
    <source>
        <strain evidence="2">CGMCC 1.16067</strain>
    </source>
</reference>
<organism evidence="2 3">
    <name type="scientific">Marmoricola endophyticus</name>
    <dbReference type="NCBI Taxonomy" id="2040280"/>
    <lineage>
        <taxon>Bacteria</taxon>
        <taxon>Bacillati</taxon>
        <taxon>Actinomycetota</taxon>
        <taxon>Actinomycetes</taxon>
        <taxon>Propionibacteriales</taxon>
        <taxon>Nocardioidaceae</taxon>
        <taxon>Marmoricola</taxon>
    </lineage>
</organism>
<name>A0A917BHL7_9ACTN</name>
<dbReference type="Pfam" id="PF18029">
    <property type="entry name" value="Glyoxalase_6"/>
    <property type="match status" value="1"/>
</dbReference>
<proteinExistence type="predicted"/>
<dbReference type="Gene3D" id="3.10.180.10">
    <property type="entry name" value="2,3-Dihydroxybiphenyl 1,2-Dioxygenase, domain 1"/>
    <property type="match status" value="1"/>
</dbReference>
<accession>A0A917BHL7</accession>
<dbReference type="AlphaFoldDB" id="A0A917BHL7"/>
<dbReference type="EMBL" id="BMKQ01000001">
    <property type="protein sequence ID" value="GGF46038.1"/>
    <property type="molecule type" value="Genomic_DNA"/>
</dbReference>
<evidence type="ECO:0000313" key="3">
    <source>
        <dbReference type="Proteomes" id="UP000649179"/>
    </source>
</evidence>
<dbReference type="RefSeq" id="WP_188779634.1">
    <property type="nucleotide sequence ID" value="NZ_BMKQ01000001.1"/>
</dbReference>
<dbReference type="InterPro" id="IPR029068">
    <property type="entry name" value="Glyas_Bleomycin-R_OHBP_Dase"/>
</dbReference>